<proteinExistence type="evidence at transcript level"/>
<organism evidence="1">
    <name type="scientific">Drosophila melanogaster</name>
    <name type="common">Fruit fly</name>
    <dbReference type="NCBI Taxonomy" id="7227"/>
    <lineage>
        <taxon>Eukaryota</taxon>
        <taxon>Metazoa</taxon>
        <taxon>Ecdysozoa</taxon>
        <taxon>Arthropoda</taxon>
        <taxon>Hexapoda</taxon>
        <taxon>Insecta</taxon>
        <taxon>Pterygota</taxon>
        <taxon>Neoptera</taxon>
        <taxon>Endopterygota</taxon>
        <taxon>Diptera</taxon>
        <taxon>Brachycera</taxon>
        <taxon>Muscomorpha</taxon>
        <taxon>Ephydroidea</taxon>
        <taxon>Drosophilidae</taxon>
        <taxon>Drosophila</taxon>
        <taxon>Sophophora</taxon>
    </lineage>
</organism>
<protein>
    <submittedName>
        <fullName evidence="1">AT23070p</fullName>
    </submittedName>
</protein>
<sequence length="84" mass="8958">GLQGSGAQFPVLDLVTGLVTILVGGVHRHSLGVSLFIVRGVHTHDHQLLVGSAGVHDHAHLLALAAIWLLRPAIEWHINNDPCL</sequence>
<evidence type="ECO:0000313" key="1">
    <source>
        <dbReference type="EMBL" id="AAX33601.1"/>
    </source>
</evidence>
<name>Q5BHX1_DROME</name>
<accession>Q5BHX1</accession>
<dbReference type="EMBL" id="BT021453">
    <property type="protein sequence ID" value="AAX33601.1"/>
    <property type="molecule type" value="mRNA"/>
</dbReference>
<dbReference type="AlphaFoldDB" id="Q5BHX1"/>
<feature type="non-terminal residue" evidence="1">
    <location>
        <position position="1"/>
    </location>
</feature>
<reference evidence="1" key="1">
    <citation type="submission" date="2005-03" db="EMBL/GenBank/DDBJ databases">
        <authorList>
            <person name="Stapleton M."/>
            <person name="Carlson J."/>
            <person name="Chavez C."/>
            <person name="Frise E."/>
            <person name="George R."/>
            <person name="Pacleb J."/>
            <person name="Park S."/>
            <person name="Wan K."/>
            <person name="Yu C."/>
            <person name="Rubin G.M."/>
            <person name="Celniker S."/>
        </authorList>
    </citation>
    <scope>NUCLEOTIDE SEQUENCE</scope>
</reference>